<keyword evidence="3" id="KW-1185">Reference proteome</keyword>
<evidence type="ECO:0000313" key="2">
    <source>
        <dbReference type="EMBL" id="TYC51426.1"/>
    </source>
</evidence>
<feature type="transmembrane region" description="Helical" evidence="1">
    <location>
        <begin position="85"/>
        <end position="103"/>
    </location>
</feature>
<keyword evidence="1" id="KW-0472">Membrane</keyword>
<dbReference type="AlphaFoldDB" id="A0A6C2CCJ8"/>
<dbReference type="EMBL" id="SDKK01000041">
    <property type="protein sequence ID" value="TYC51426.1"/>
    <property type="molecule type" value="Genomic_DNA"/>
</dbReference>
<evidence type="ECO:0008006" key="4">
    <source>
        <dbReference type="Google" id="ProtNLM"/>
    </source>
</evidence>
<comment type="caution">
    <text evidence="2">The sequence shown here is derived from an EMBL/GenBank/DDBJ whole genome shotgun (WGS) entry which is preliminary data.</text>
</comment>
<dbReference type="RefSeq" id="WP_148581608.1">
    <property type="nucleotide sequence ID" value="NZ_SDKK01000041.1"/>
</dbReference>
<keyword evidence="1" id="KW-1133">Transmembrane helix</keyword>
<name>A0A6C2CCJ8_9RHOO</name>
<accession>A0A6C2CCJ8</accession>
<feature type="transmembrane region" description="Helical" evidence="1">
    <location>
        <begin position="58"/>
        <end position="79"/>
    </location>
</feature>
<protein>
    <recommendedName>
        <fullName evidence="4">DUF2335 domain-containing protein</fullName>
    </recommendedName>
</protein>
<proteinExistence type="predicted"/>
<sequence>MNTRQRIAKKIILAGDPRAFDDGTLLAEVEQHEARLANDPEVQRRKAESREASNRENFPLFVGGVLFTALFWGAIAWFLPGLVKPAFAALAFTLTSFFMWKLVRL</sequence>
<evidence type="ECO:0000313" key="3">
    <source>
        <dbReference type="Proteomes" id="UP000389128"/>
    </source>
</evidence>
<gene>
    <name evidence="2" type="ORF">ETQ85_24380</name>
</gene>
<dbReference type="Proteomes" id="UP000389128">
    <property type="component" value="Unassembled WGS sequence"/>
</dbReference>
<keyword evidence="1" id="KW-0812">Transmembrane</keyword>
<reference evidence="2 3" key="1">
    <citation type="submission" date="2019-01" db="EMBL/GenBank/DDBJ databases">
        <title>Zoogloea oleivorans genome sequencing and assembly.</title>
        <authorList>
            <person name="Tancsics A."/>
            <person name="Farkas M."/>
            <person name="Kriszt B."/>
            <person name="Maroti G."/>
            <person name="Horvath B."/>
        </authorList>
    </citation>
    <scope>NUCLEOTIDE SEQUENCE [LARGE SCALE GENOMIC DNA]</scope>
    <source>
        <strain evidence="2 3">Buc</strain>
    </source>
</reference>
<organism evidence="2 3">
    <name type="scientific">Zoogloea oleivorans</name>
    <dbReference type="NCBI Taxonomy" id="1552750"/>
    <lineage>
        <taxon>Bacteria</taxon>
        <taxon>Pseudomonadati</taxon>
        <taxon>Pseudomonadota</taxon>
        <taxon>Betaproteobacteria</taxon>
        <taxon>Rhodocyclales</taxon>
        <taxon>Zoogloeaceae</taxon>
        <taxon>Zoogloea</taxon>
    </lineage>
</organism>
<evidence type="ECO:0000256" key="1">
    <source>
        <dbReference type="SAM" id="Phobius"/>
    </source>
</evidence>